<evidence type="ECO:0000313" key="2">
    <source>
        <dbReference type="Proteomes" id="UP000032352"/>
    </source>
</evidence>
<dbReference type="Proteomes" id="UP000032352">
    <property type="component" value="Chromosome"/>
</dbReference>
<evidence type="ECO:0000313" key="1">
    <source>
        <dbReference type="EMBL" id="WDE05434.1"/>
    </source>
</evidence>
<reference evidence="1 2" key="2">
    <citation type="journal article" date="2022" name="Mar. Drugs">
        <title>Bioassay-Guided Fractionation Leads to the Detection of Cholic Acid Generated by the Rare Thalassomonas sp.</title>
        <authorList>
            <person name="Pheiffer F."/>
            <person name="Schneider Y.K."/>
            <person name="Hansen E.H."/>
            <person name="Andersen J.H."/>
            <person name="Isaksson J."/>
            <person name="Busche T."/>
            <person name="R C."/>
            <person name="Kalinowski J."/>
            <person name="Zyl L.V."/>
            <person name="Trindade M."/>
        </authorList>
    </citation>
    <scope>NUCLEOTIDE SEQUENCE [LARGE SCALE GENOMIC DNA]</scope>
    <source>
        <strain evidence="1 2">XOM25</strain>
    </source>
</reference>
<protein>
    <submittedName>
        <fullName evidence="1">Uncharacterized protein</fullName>
    </submittedName>
</protein>
<proteinExistence type="predicted"/>
<organism evidence="1 2">
    <name type="scientific">Thalassomonas viridans</name>
    <dbReference type="NCBI Taxonomy" id="137584"/>
    <lineage>
        <taxon>Bacteria</taxon>
        <taxon>Pseudomonadati</taxon>
        <taxon>Pseudomonadota</taxon>
        <taxon>Gammaproteobacteria</taxon>
        <taxon>Alteromonadales</taxon>
        <taxon>Colwelliaceae</taxon>
        <taxon>Thalassomonas</taxon>
    </lineage>
</organism>
<sequence length="54" mass="6555">MNSLNLKDEELELVKEALGYYKDKIINYSDYPDYKFKQKQLERVDNLLRKLIKS</sequence>
<dbReference type="KEGG" id="tvd:SG34_000325"/>
<gene>
    <name evidence="1" type="ORF">SG34_000325</name>
</gene>
<dbReference type="RefSeq" id="WP_161797988.1">
    <property type="nucleotide sequence ID" value="NZ_CP059733.1"/>
</dbReference>
<accession>A0AAE9Z3L2</accession>
<name>A0AAE9Z3L2_9GAMM</name>
<dbReference type="EMBL" id="CP059733">
    <property type="protein sequence ID" value="WDE05434.1"/>
    <property type="molecule type" value="Genomic_DNA"/>
</dbReference>
<keyword evidence="2" id="KW-1185">Reference proteome</keyword>
<dbReference type="AlphaFoldDB" id="A0AAE9Z3L2"/>
<reference evidence="1 2" key="1">
    <citation type="journal article" date="2015" name="Genome Announc.">
        <title>Draft Genome Sequences of Marine Isolates of Thalassomonas viridans and Thalassomonas actiniarum.</title>
        <authorList>
            <person name="Olonade I."/>
            <person name="van Zyl L.J."/>
            <person name="Trindade M."/>
        </authorList>
    </citation>
    <scope>NUCLEOTIDE SEQUENCE [LARGE SCALE GENOMIC DNA]</scope>
    <source>
        <strain evidence="1 2">XOM25</strain>
    </source>
</reference>